<dbReference type="Proteomes" id="UP000190837">
    <property type="component" value="Unassembled WGS sequence"/>
</dbReference>
<proteinExistence type="predicted"/>
<organism evidence="1 2">
    <name type="scientific">Cardiobacterium hominis</name>
    <dbReference type="NCBI Taxonomy" id="2718"/>
    <lineage>
        <taxon>Bacteria</taxon>
        <taxon>Pseudomonadati</taxon>
        <taxon>Pseudomonadota</taxon>
        <taxon>Gammaproteobacteria</taxon>
        <taxon>Cardiobacteriales</taxon>
        <taxon>Cardiobacteriaceae</taxon>
        <taxon>Cardiobacterium</taxon>
    </lineage>
</organism>
<dbReference type="RefSeq" id="WP_079541070.1">
    <property type="nucleotide sequence ID" value="NZ_CP171111.1"/>
</dbReference>
<gene>
    <name evidence="1" type="ORF">CHUV0807_1622</name>
</gene>
<evidence type="ECO:0000313" key="1">
    <source>
        <dbReference type="EMBL" id="SAM66425.1"/>
    </source>
</evidence>
<evidence type="ECO:0000313" key="2">
    <source>
        <dbReference type="Proteomes" id="UP000190837"/>
    </source>
</evidence>
<accession>A0A1C3H5B5</accession>
<reference evidence="2" key="1">
    <citation type="submission" date="2016-04" db="EMBL/GenBank/DDBJ databases">
        <authorList>
            <person name="Tagini F."/>
        </authorList>
    </citation>
    <scope>NUCLEOTIDE SEQUENCE [LARGE SCALE GENOMIC DNA]</scope>
    <source>
        <strain evidence="2">CHUV0807</strain>
    </source>
</reference>
<dbReference type="AlphaFoldDB" id="A0A1C3H5B5"/>
<sequence>MCDYCADLHPTIRIKTPQKLSQMLLRAADRLADGTLADITLAYAKVRHISPDYVETFARSGYIIDTDPQGNRRLHGWYDFLTHYFQCTHCKAVFEIDAETYHGRGGEWKMLEVAAKRFQAT</sequence>
<protein>
    <submittedName>
        <fullName evidence="1">Uncharacterized protein</fullName>
    </submittedName>
</protein>
<dbReference type="EMBL" id="FKLO01000054">
    <property type="protein sequence ID" value="SAM66425.1"/>
    <property type="molecule type" value="Genomic_DNA"/>
</dbReference>
<name>A0A1C3H5B5_9GAMM</name>